<feature type="compositionally biased region" description="Polar residues" evidence="2">
    <location>
        <begin position="22"/>
        <end position="41"/>
    </location>
</feature>
<organism evidence="3 4">
    <name type="scientific">Hymenoscyphus albidus</name>
    <dbReference type="NCBI Taxonomy" id="595503"/>
    <lineage>
        <taxon>Eukaryota</taxon>
        <taxon>Fungi</taxon>
        <taxon>Dikarya</taxon>
        <taxon>Ascomycota</taxon>
        <taxon>Pezizomycotina</taxon>
        <taxon>Leotiomycetes</taxon>
        <taxon>Helotiales</taxon>
        <taxon>Helotiaceae</taxon>
        <taxon>Hymenoscyphus</taxon>
    </lineage>
</organism>
<reference evidence="3" key="1">
    <citation type="submission" date="2021-07" db="EMBL/GenBank/DDBJ databases">
        <authorList>
            <person name="Durling M."/>
        </authorList>
    </citation>
    <scope>NUCLEOTIDE SEQUENCE</scope>
</reference>
<gene>
    <name evidence="3" type="ORF">HYALB_00009516</name>
</gene>
<name>A0A9N9Q0U5_9HELO</name>
<feature type="compositionally biased region" description="Basic and acidic residues" evidence="2">
    <location>
        <begin position="428"/>
        <end position="438"/>
    </location>
</feature>
<feature type="coiled-coil region" evidence="1">
    <location>
        <begin position="349"/>
        <end position="397"/>
    </location>
</feature>
<dbReference type="AlphaFoldDB" id="A0A9N9Q0U5"/>
<evidence type="ECO:0000313" key="3">
    <source>
        <dbReference type="EMBL" id="CAG8975375.1"/>
    </source>
</evidence>
<feature type="region of interest" description="Disordered" evidence="2">
    <location>
        <begin position="428"/>
        <end position="481"/>
    </location>
</feature>
<dbReference type="EMBL" id="CAJVRM010000134">
    <property type="protein sequence ID" value="CAG8975375.1"/>
    <property type="molecule type" value="Genomic_DNA"/>
</dbReference>
<keyword evidence="4" id="KW-1185">Reference proteome</keyword>
<protein>
    <submittedName>
        <fullName evidence="3">Uncharacterized protein</fullName>
    </submittedName>
</protein>
<feature type="coiled-coil region" evidence="1">
    <location>
        <begin position="212"/>
        <end position="246"/>
    </location>
</feature>
<comment type="caution">
    <text evidence="3">The sequence shown here is derived from an EMBL/GenBank/DDBJ whole genome shotgun (WGS) entry which is preliminary data.</text>
</comment>
<sequence length="712" mass="81865">MPPKNRKKATKKKKRPVEQAASLPSQQEEYFQPSTTPSASPLSVPIPEITIDPTVAPHGISRPVSDVRWRLHPSVQALLHRFRDEIITRFYPNASHEQAKRHTSYIYEELVPLLERVPPSAADAKPADQNSMDRQALHSAFAPTILKLIKSFVEEKGEDFLKGPFGPKDSYQIDFWKRVCIHQVLSLELTYQREKQMEAKSRRWERDAFTWSNEIRLKCEKLKEANAAAKKEHARLTRKCEDLHKIKNSKSVEDKIHAACQDLLAEVAARDEKCRVLELSNKQIKDQTWLLCKQTNIVVNERHKLVEDHNKGAHEHNSLVNDYRKVVQENSELTALLEEAGNLTADMLNDECKEAITRMLHDLSELKSEMQLMHTELVFANEQNAWLQEKYEIAEQAREIERGILESHEQTMMGINNRLLTNLKAIEEAAREDSSKETTEEEAMKDEPANVDSAQEEVADEQTTHDSTSEELSLSIPPTPTQDQATWLAKEENLQRQITNLQTELSLARRAWAKETHQQNNEHQTLLTENQRLTSSLAAEKQARTTLERANQTLEADKLQAQMDCGKFLCWCERLRSSERAWREQEKMLLEEQRIMREYVDSVTKWMVRELDKNEVHGQKAGVFVQSLLEVSSDKHIETIVRLGGPEKLRCVCALKCVCNERAVEEGVAVENDHGEAMGSEQHEADASRDVSNLPESLYHSFLEERILEMCR</sequence>
<feature type="compositionally biased region" description="Basic residues" evidence="2">
    <location>
        <begin position="1"/>
        <end position="15"/>
    </location>
</feature>
<feature type="region of interest" description="Disordered" evidence="2">
    <location>
        <begin position="1"/>
        <end position="44"/>
    </location>
</feature>
<evidence type="ECO:0000256" key="1">
    <source>
        <dbReference type="SAM" id="Coils"/>
    </source>
</evidence>
<accession>A0A9N9Q0U5</accession>
<dbReference type="Proteomes" id="UP000701801">
    <property type="component" value="Unassembled WGS sequence"/>
</dbReference>
<proteinExistence type="predicted"/>
<evidence type="ECO:0000256" key="2">
    <source>
        <dbReference type="SAM" id="MobiDB-lite"/>
    </source>
</evidence>
<dbReference type="OrthoDB" id="10313117at2759"/>
<evidence type="ECO:0000313" key="4">
    <source>
        <dbReference type="Proteomes" id="UP000701801"/>
    </source>
</evidence>
<keyword evidence="1" id="KW-0175">Coiled coil</keyword>